<dbReference type="RefSeq" id="WP_114288373.1">
    <property type="nucleotide sequence ID" value="NZ_CP122523.1"/>
</dbReference>
<keyword evidence="5" id="KW-0472">Membrane</keyword>
<dbReference type="CDD" id="cd06574">
    <property type="entry name" value="TM_PBP1_branched-chain-AA_like"/>
    <property type="match status" value="1"/>
</dbReference>
<dbReference type="PANTHER" id="PTHR32196">
    <property type="entry name" value="ABC TRANSPORTER PERMEASE PROTEIN YPHD-RELATED-RELATED"/>
    <property type="match status" value="1"/>
</dbReference>
<keyword evidence="7" id="KW-1185">Reference proteome</keyword>
<sequence length="290" mass="30933">MIVSTIAQGFLWAVLGLGIYLTFRILNFPDLTTEGSFPLGGAVCVTAITSGVSPILATLLGVGAGMLAGLVTGLLYTKGKIPIILSGILVMSALNSVMLFIMKSPNLSLLNQKKLFNSLDFLNLPPNYDKIIISLIVLVIVIGGILLFLYTDLGQAYVATGDNEEMAKSFGINTDRMKILGLMISNGIIGLAGALIAQSEGYADVNKGIGVIVIGLASIILGELLFGELTLSERLIAIVLGSVLYQLLILLVIKLKLDTTYLKLYSSVILAICLMFPQIKQRILPTKEAK</sequence>
<dbReference type="Proteomes" id="UP000288197">
    <property type="component" value="Unassembled WGS sequence"/>
</dbReference>
<dbReference type="AlphaFoldDB" id="A0A369B1Y7"/>
<dbReference type="OrthoDB" id="9778389at2"/>
<keyword evidence="2" id="KW-1003">Cell membrane</keyword>
<accession>A0A369B1Y7</accession>
<keyword evidence="3" id="KW-0812">Transmembrane</keyword>
<evidence type="ECO:0000256" key="1">
    <source>
        <dbReference type="ARBA" id="ARBA00004651"/>
    </source>
</evidence>
<proteinExistence type="predicted"/>
<organism evidence="6 7">
    <name type="scientific">Vagococcus fluvialis</name>
    <dbReference type="NCBI Taxonomy" id="2738"/>
    <lineage>
        <taxon>Bacteria</taxon>
        <taxon>Bacillati</taxon>
        <taxon>Bacillota</taxon>
        <taxon>Bacilli</taxon>
        <taxon>Lactobacillales</taxon>
        <taxon>Enterococcaceae</taxon>
        <taxon>Vagococcus</taxon>
    </lineage>
</organism>
<dbReference type="Pfam" id="PF02653">
    <property type="entry name" value="BPD_transp_2"/>
    <property type="match status" value="1"/>
</dbReference>
<dbReference type="PANTHER" id="PTHR32196:SF69">
    <property type="entry name" value="BRANCHED-CHAIN AMINO ACID TRANSPORT SYSTEM, PERMEASE PROTEIN"/>
    <property type="match status" value="1"/>
</dbReference>
<evidence type="ECO:0000256" key="2">
    <source>
        <dbReference type="ARBA" id="ARBA00022475"/>
    </source>
</evidence>
<dbReference type="InterPro" id="IPR001851">
    <property type="entry name" value="ABC_transp_permease"/>
</dbReference>
<evidence type="ECO:0000256" key="5">
    <source>
        <dbReference type="ARBA" id="ARBA00023136"/>
    </source>
</evidence>
<evidence type="ECO:0000256" key="4">
    <source>
        <dbReference type="ARBA" id="ARBA00022989"/>
    </source>
</evidence>
<name>A0A369B1Y7_9ENTE</name>
<comment type="caution">
    <text evidence="6">The sequence shown here is derived from an EMBL/GenBank/DDBJ whole genome shotgun (WGS) entry which is preliminary data.</text>
</comment>
<dbReference type="GO" id="GO:0022857">
    <property type="term" value="F:transmembrane transporter activity"/>
    <property type="evidence" value="ECO:0007669"/>
    <property type="project" value="InterPro"/>
</dbReference>
<dbReference type="EMBL" id="NGJX01000002">
    <property type="protein sequence ID" value="RSU04435.1"/>
    <property type="molecule type" value="Genomic_DNA"/>
</dbReference>
<reference evidence="6 7" key="1">
    <citation type="submission" date="2017-05" db="EMBL/GenBank/DDBJ databases">
        <title>Vagococcus spp. assemblies.</title>
        <authorList>
            <person name="Gulvik C.A."/>
        </authorList>
    </citation>
    <scope>NUCLEOTIDE SEQUENCE [LARGE SCALE GENOMIC DNA]</scope>
    <source>
        <strain evidence="6 7">NCFB 2497</strain>
    </source>
</reference>
<evidence type="ECO:0000256" key="3">
    <source>
        <dbReference type="ARBA" id="ARBA00022692"/>
    </source>
</evidence>
<dbReference type="GeneID" id="63145004"/>
<evidence type="ECO:0000313" key="7">
    <source>
        <dbReference type="Proteomes" id="UP000288197"/>
    </source>
</evidence>
<evidence type="ECO:0000313" key="6">
    <source>
        <dbReference type="EMBL" id="RSU04435.1"/>
    </source>
</evidence>
<keyword evidence="4" id="KW-1133">Transmembrane helix</keyword>
<gene>
    <name evidence="6" type="ORF">CBF32_03385</name>
</gene>
<protein>
    <submittedName>
        <fullName evidence="6">Branched-chain amino acid ABC transporter permease</fullName>
    </submittedName>
</protein>
<dbReference type="GO" id="GO:0005886">
    <property type="term" value="C:plasma membrane"/>
    <property type="evidence" value="ECO:0007669"/>
    <property type="project" value="UniProtKB-SubCell"/>
</dbReference>
<comment type="subcellular location">
    <subcellularLocation>
        <location evidence="1">Cell membrane</location>
        <topology evidence="1">Multi-pass membrane protein</topology>
    </subcellularLocation>
</comment>